<feature type="region of interest" description="Disordered" evidence="1">
    <location>
        <begin position="264"/>
        <end position="285"/>
    </location>
</feature>
<feature type="compositionally biased region" description="Polar residues" evidence="1">
    <location>
        <begin position="1"/>
        <end position="11"/>
    </location>
</feature>
<name>A0AAV5IUH6_9ROSI</name>
<evidence type="ECO:0000256" key="1">
    <source>
        <dbReference type="SAM" id="MobiDB-lite"/>
    </source>
</evidence>
<feature type="compositionally biased region" description="Polar residues" evidence="1">
    <location>
        <begin position="275"/>
        <end position="285"/>
    </location>
</feature>
<feature type="region of interest" description="Disordered" evidence="1">
    <location>
        <begin position="1"/>
        <end position="33"/>
    </location>
</feature>
<organism evidence="2 3">
    <name type="scientific">Rubroshorea leprosula</name>
    <dbReference type="NCBI Taxonomy" id="152421"/>
    <lineage>
        <taxon>Eukaryota</taxon>
        <taxon>Viridiplantae</taxon>
        <taxon>Streptophyta</taxon>
        <taxon>Embryophyta</taxon>
        <taxon>Tracheophyta</taxon>
        <taxon>Spermatophyta</taxon>
        <taxon>Magnoliopsida</taxon>
        <taxon>eudicotyledons</taxon>
        <taxon>Gunneridae</taxon>
        <taxon>Pentapetalae</taxon>
        <taxon>rosids</taxon>
        <taxon>malvids</taxon>
        <taxon>Malvales</taxon>
        <taxon>Dipterocarpaceae</taxon>
        <taxon>Rubroshorea</taxon>
    </lineage>
</organism>
<accession>A0AAV5IUH6</accession>
<dbReference type="EMBL" id="BPVZ01000017">
    <property type="protein sequence ID" value="GKV01553.1"/>
    <property type="molecule type" value="Genomic_DNA"/>
</dbReference>
<evidence type="ECO:0000313" key="3">
    <source>
        <dbReference type="Proteomes" id="UP001054252"/>
    </source>
</evidence>
<protein>
    <submittedName>
        <fullName evidence="2">Uncharacterized protein</fullName>
    </submittedName>
</protein>
<gene>
    <name evidence="2" type="ORF">SLEP1_g14100</name>
</gene>
<comment type="caution">
    <text evidence="2">The sequence shown here is derived from an EMBL/GenBank/DDBJ whole genome shotgun (WGS) entry which is preliminary data.</text>
</comment>
<evidence type="ECO:0000313" key="2">
    <source>
        <dbReference type="EMBL" id="GKV01553.1"/>
    </source>
</evidence>
<dbReference type="GO" id="GO:0042752">
    <property type="term" value="P:regulation of circadian rhythm"/>
    <property type="evidence" value="ECO:0007669"/>
    <property type="project" value="InterPro"/>
</dbReference>
<dbReference type="GO" id="GO:0009409">
    <property type="term" value="P:response to cold"/>
    <property type="evidence" value="ECO:0007669"/>
    <property type="project" value="InterPro"/>
</dbReference>
<sequence length="285" mass="31844">MAENLRQNIPSLSPDPEAYMKGLTRTNSDSSGLTAESSIHYLKGVREGQFMVWTDEKHKSYLDLLEATFVQQLHHSMSLCGCRSQEELQGPSTRSVAREHNSSDQFMVLQDGCRQKRNYEHNESLLDNTADSNDILESHCVHNSASVGKHYPAMSPHPQRKIVHGKGRNSRSNMDFCVSARNPEQHPDCYSYEQNLGGSAAEALGQNFANEDQGEKTNSISRAKRLKVATVDPSSSDQVVPLRKFHLVDNSTIIETETLSKRGKTELLSEEPECSSDSNSGIHYF</sequence>
<dbReference type="AlphaFoldDB" id="A0AAV5IUH6"/>
<dbReference type="Proteomes" id="UP001054252">
    <property type="component" value="Unassembled WGS sequence"/>
</dbReference>
<dbReference type="PANTHER" id="PTHR33676:SF17">
    <property type="entry name" value="COLD-REGULATED PROTEIN 28"/>
    <property type="match status" value="1"/>
</dbReference>
<reference evidence="2 3" key="1">
    <citation type="journal article" date="2021" name="Commun. Biol.">
        <title>The genome of Shorea leprosula (Dipterocarpaceae) highlights the ecological relevance of drought in aseasonal tropical rainforests.</title>
        <authorList>
            <person name="Ng K.K.S."/>
            <person name="Kobayashi M.J."/>
            <person name="Fawcett J.A."/>
            <person name="Hatakeyama M."/>
            <person name="Paape T."/>
            <person name="Ng C.H."/>
            <person name="Ang C.C."/>
            <person name="Tnah L.H."/>
            <person name="Lee C.T."/>
            <person name="Nishiyama T."/>
            <person name="Sese J."/>
            <person name="O'Brien M.J."/>
            <person name="Copetti D."/>
            <person name="Mohd Noor M.I."/>
            <person name="Ong R.C."/>
            <person name="Putra M."/>
            <person name="Sireger I.Z."/>
            <person name="Indrioko S."/>
            <person name="Kosugi Y."/>
            <person name="Izuno A."/>
            <person name="Isagi Y."/>
            <person name="Lee S.L."/>
            <person name="Shimizu K.K."/>
        </authorList>
    </citation>
    <scope>NUCLEOTIDE SEQUENCE [LARGE SCALE GENOMIC DNA]</scope>
    <source>
        <strain evidence="2">214</strain>
    </source>
</reference>
<keyword evidence="3" id="KW-1185">Reference proteome</keyword>
<proteinExistence type="predicted"/>
<feature type="compositionally biased region" description="Polar residues" evidence="1">
    <location>
        <begin position="24"/>
        <end position="33"/>
    </location>
</feature>
<dbReference type="PANTHER" id="PTHR33676">
    <property type="entry name" value="COLD REGULATED PROTEIN 27"/>
    <property type="match status" value="1"/>
</dbReference>
<dbReference type="InterPro" id="IPR044678">
    <property type="entry name" value="COR27/28"/>
</dbReference>